<sequence length="50" mass="5961">RHSRFRDVVPSLWFEIVPQHKATLADVRVFMSKIAKSYFNAWHLTEDRSS</sequence>
<dbReference type="EMBL" id="JAMZIH010007051">
    <property type="protein sequence ID" value="KAJ1673355.1"/>
    <property type="molecule type" value="Genomic_DNA"/>
</dbReference>
<keyword evidence="2" id="KW-1185">Reference proteome</keyword>
<protein>
    <submittedName>
        <fullName evidence="1">Uncharacterized protein</fullName>
    </submittedName>
</protein>
<comment type="caution">
    <text evidence="1">The sequence shown here is derived from an EMBL/GenBank/DDBJ whole genome shotgun (WGS) entry which is preliminary data.</text>
</comment>
<feature type="non-terminal residue" evidence="1">
    <location>
        <position position="1"/>
    </location>
</feature>
<dbReference type="Proteomes" id="UP001145114">
    <property type="component" value="Unassembled WGS sequence"/>
</dbReference>
<organism evidence="1 2">
    <name type="scientific">Spiromyces aspiralis</name>
    <dbReference type="NCBI Taxonomy" id="68401"/>
    <lineage>
        <taxon>Eukaryota</taxon>
        <taxon>Fungi</taxon>
        <taxon>Fungi incertae sedis</taxon>
        <taxon>Zoopagomycota</taxon>
        <taxon>Kickxellomycotina</taxon>
        <taxon>Kickxellomycetes</taxon>
        <taxon>Kickxellales</taxon>
        <taxon>Kickxellaceae</taxon>
        <taxon>Spiromyces</taxon>
    </lineage>
</organism>
<evidence type="ECO:0000313" key="2">
    <source>
        <dbReference type="Proteomes" id="UP001145114"/>
    </source>
</evidence>
<reference evidence="1" key="1">
    <citation type="submission" date="2022-06" db="EMBL/GenBank/DDBJ databases">
        <title>Phylogenomic reconstructions and comparative analyses of Kickxellomycotina fungi.</title>
        <authorList>
            <person name="Reynolds N.K."/>
            <person name="Stajich J.E."/>
            <person name="Barry K."/>
            <person name="Grigoriev I.V."/>
            <person name="Crous P."/>
            <person name="Smith M.E."/>
        </authorList>
    </citation>
    <scope>NUCLEOTIDE SEQUENCE</scope>
    <source>
        <strain evidence="1">RSA 2271</strain>
    </source>
</reference>
<name>A0ACC1HA10_9FUNG</name>
<evidence type="ECO:0000313" key="1">
    <source>
        <dbReference type="EMBL" id="KAJ1673355.1"/>
    </source>
</evidence>
<proteinExistence type="predicted"/>
<gene>
    <name evidence="1" type="ORF">EV182_005399</name>
</gene>
<accession>A0ACC1HA10</accession>